<dbReference type="KEGG" id="pce:PECL_1277"/>
<organism evidence="10 11">
    <name type="scientific">Pediococcus claussenii (strain ATCC BAA-344 / DSM 14800 / JCM 18046 / KCTC 3811 / LMG 21948 / P06)</name>
    <dbReference type="NCBI Taxonomy" id="701521"/>
    <lineage>
        <taxon>Bacteria</taxon>
        <taxon>Bacillati</taxon>
        <taxon>Bacillota</taxon>
        <taxon>Bacilli</taxon>
        <taxon>Lactobacillales</taxon>
        <taxon>Lactobacillaceae</taxon>
        <taxon>Pediococcus</taxon>
    </lineage>
</organism>
<dbReference type="InterPro" id="IPR024919">
    <property type="entry name" value="EcfT"/>
</dbReference>
<dbReference type="CDD" id="cd16914">
    <property type="entry name" value="EcfT"/>
    <property type="match status" value="1"/>
</dbReference>
<feature type="transmembrane region" description="Helical" evidence="9">
    <location>
        <begin position="72"/>
        <end position="94"/>
    </location>
</feature>
<dbReference type="HAMAP" id="MF_01461">
    <property type="entry name" value="EcfT"/>
    <property type="match status" value="1"/>
</dbReference>
<evidence type="ECO:0000313" key="10">
    <source>
        <dbReference type="EMBL" id="AEV95509.1"/>
    </source>
</evidence>
<dbReference type="PANTHER" id="PTHR33514:SF13">
    <property type="entry name" value="PROTEIN ABCI12, CHLOROPLASTIC"/>
    <property type="match status" value="1"/>
</dbReference>
<name>G8PE24_PEDCP</name>
<dbReference type="InterPro" id="IPR003339">
    <property type="entry name" value="ABC/ECF_trnsptr_transmembrane"/>
</dbReference>
<reference evidence="10 11" key="1">
    <citation type="journal article" date="2012" name="J. Bacteriol.">
        <title>Complete Genome Sequence of the Beer Spoilage Organism Pediococcus claussenii ATCC BAA-344T.</title>
        <authorList>
            <person name="Pittet V."/>
            <person name="Abegunde T."/>
            <person name="Marfleet T."/>
            <person name="Haakensen M."/>
            <person name="Morrow K."/>
            <person name="Jayaprakash T."/>
            <person name="Schroeder K."/>
            <person name="Trost B."/>
            <person name="Byrns S."/>
            <person name="Bergsveinson J."/>
            <person name="Kusalik A."/>
            <person name="Ziola B."/>
        </authorList>
    </citation>
    <scope>NUCLEOTIDE SEQUENCE [LARGE SCALE GENOMIC DNA]</scope>
    <source>
        <strain evidence="10 11">ATCC BAA-344</strain>
    </source>
</reference>
<dbReference type="GO" id="GO:0022857">
    <property type="term" value="F:transmembrane transporter activity"/>
    <property type="evidence" value="ECO:0007669"/>
    <property type="project" value="UniProtKB-UniRule"/>
</dbReference>
<dbReference type="RefSeq" id="WP_014215705.1">
    <property type="nucleotide sequence ID" value="NC_016605.1"/>
</dbReference>
<keyword evidence="8 9" id="KW-0472">Membrane</keyword>
<feature type="transmembrane region" description="Helical" evidence="9">
    <location>
        <begin position="149"/>
        <end position="167"/>
    </location>
</feature>
<evidence type="ECO:0000256" key="2">
    <source>
        <dbReference type="ARBA" id="ARBA00005660"/>
    </source>
</evidence>
<dbReference type="Proteomes" id="UP000005444">
    <property type="component" value="Chromosome"/>
</dbReference>
<evidence type="ECO:0000313" key="11">
    <source>
        <dbReference type="Proteomes" id="UP000005444"/>
    </source>
</evidence>
<dbReference type="STRING" id="701521.PECL_1277"/>
<comment type="subcellular location">
    <subcellularLocation>
        <location evidence="1 9">Cell membrane</location>
        <topology evidence="1 9">Multi-pass membrane protein</topology>
    </subcellularLocation>
</comment>
<gene>
    <name evidence="9 10" type="primary">ecfT</name>
    <name evidence="10" type="ordered locus">PECL_1277</name>
</gene>
<protein>
    <recommendedName>
        <fullName evidence="3 9">Energy-coupling factor transporter transmembrane protein EcfT</fullName>
        <shortName evidence="9">ECF transporter T component EcfT</shortName>
    </recommendedName>
</protein>
<comment type="similarity">
    <text evidence="2 9">Belongs to the energy-coupling factor EcfT family.</text>
</comment>
<keyword evidence="11" id="KW-1185">Reference proteome</keyword>
<dbReference type="EMBL" id="CP003137">
    <property type="protein sequence ID" value="AEV95509.1"/>
    <property type="molecule type" value="Genomic_DNA"/>
</dbReference>
<keyword evidence="4 9" id="KW-0813">Transport</keyword>
<evidence type="ECO:0000256" key="5">
    <source>
        <dbReference type="ARBA" id="ARBA00022475"/>
    </source>
</evidence>
<evidence type="ECO:0000256" key="6">
    <source>
        <dbReference type="ARBA" id="ARBA00022692"/>
    </source>
</evidence>
<feature type="transmembrane region" description="Helical" evidence="9">
    <location>
        <begin position="25"/>
        <end position="52"/>
    </location>
</feature>
<feature type="transmembrane region" description="Helical" evidence="9">
    <location>
        <begin position="246"/>
        <end position="265"/>
    </location>
</feature>
<feature type="transmembrane region" description="Helical" evidence="9">
    <location>
        <begin position="106"/>
        <end position="129"/>
    </location>
</feature>
<dbReference type="PATRIC" id="fig|701521.8.peg.1189"/>
<accession>G8PE24</accession>
<dbReference type="AlphaFoldDB" id="G8PE24"/>
<keyword evidence="5 9" id="KW-1003">Cell membrane</keyword>
<keyword evidence="7 9" id="KW-1133">Transmembrane helix</keyword>
<keyword evidence="6 9" id="KW-0812">Transmembrane</keyword>
<proteinExistence type="inferred from homology"/>
<comment type="function">
    <text evidence="9">Transmembrane (T) component of an energy-coupling factor (ECF) ABC-transporter complex. Unlike classic ABC transporters this ECF transporter provides the energy necessary to transport a number of different substrates.</text>
</comment>
<evidence type="ECO:0000256" key="8">
    <source>
        <dbReference type="ARBA" id="ARBA00023136"/>
    </source>
</evidence>
<evidence type="ECO:0000256" key="7">
    <source>
        <dbReference type="ARBA" id="ARBA00022989"/>
    </source>
</evidence>
<dbReference type="eggNOG" id="COG0619">
    <property type="taxonomic scope" value="Bacteria"/>
</dbReference>
<evidence type="ECO:0000256" key="9">
    <source>
        <dbReference type="HAMAP-Rule" id="MF_01461"/>
    </source>
</evidence>
<dbReference type="GO" id="GO:0005886">
    <property type="term" value="C:plasma membrane"/>
    <property type="evidence" value="ECO:0007669"/>
    <property type="project" value="UniProtKB-SubCell"/>
</dbReference>
<dbReference type="Pfam" id="PF02361">
    <property type="entry name" value="CbiQ"/>
    <property type="match status" value="1"/>
</dbReference>
<evidence type="ECO:0000256" key="1">
    <source>
        <dbReference type="ARBA" id="ARBA00004651"/>
    </source>
</evidence>
<dbReference type="HOGENOM" id="CLU_056469_2_2_9"/>
<sequence length="266" mass="30302">MNKVLFGRYLPGNSFIHRLDPRTKLVLSFMYIIMVFFANSWITYGLSFLIAILSIAMSDIPLKYFWDGVKPLIWIIMFTVVIQIFFGIGGHVYWHWGILSITSNGILNAVYLAVRFILIILVSTVFTLSTSPLEISGAIESLLMPLKRVHFPVYELALMLSIALRFVPTLIDETEKIMDAQRARGANFSTGSLWKRLQKLVAILIPLFENAFSRAEELATAMEARGYQGGEGRTKYRELTYSQNDWVAAALMLIFSIVLLILRFWG</sequence>
<evidence type="ECO:0000256" key="3">
    <source>
        <dbReference type="ARBA" id="ARBA00014042"/>
    </source>
</evidence>
<comment type="subunit">
    <text evidence="9">Forms a stable energy-coupling factor (ECF) transporter complex composed of 2 membrane-embedded substrate-binding proteins (S component), 2 ATP-binding proteins (A component) and 2 transmembrane proteins (T component).</text>
</comment>
<evidence type="ECO:0000256" key="4">
    <source>
        <dbReference type="ARBA" id="ARBA00022448"/>
    </source>
</evidence>
<dbReference type="PANTHER" id="PTHR33514">
    <property type="entry name" value="PROTEIN ABCI12, CHLOROPLASTIC"/>
    <property type="match status" value="1"/>
</dbReference>